<keyword evidence="13 17" id="KW-0479">Metal-binding</keyword>
<dbReference type="PRINTS" id="PR01736">
    <property type="entry name" value="PHPHTRNFRASE"/>
</dbReference>
<dbReference type="InterPro" id="IPR040442">
    <property type="entry name" value="Pyrv_kinase-like_dom_sf"/>
</dbReference>
<evidence type="ECO:0000256" key="7">
    <source>
        <dbReference type="ARBA" id="ARBA00016544"/>
    </source>
</evidence>
<evidence type="ECO:0000256" key="17">
    <source>
        <dbReference type="PIRNR" id="PIRNR000732"/>
    </source>
</evidence>
<evidence type="ECO:0000256" key="4">
    <source>
        <dbReference type="ARBA" id="ARBA00004496"/>
    </source>
</evidence>
<evidence type="ECO:0000256" key="3">
    <source>
        <dbReference type="ARBA" id="ARBA00002728"/>
    </source>
</evidence>
<feature type="domain" description="PEP-utilising enzyme C-terminal" evidence="19">
    <location>
        <begin position="258"/>
        <end position="548"/>
    </location>
</feature>
<dbReference type="InterPro" id="IPR050499">
    <property type="entry name" value="PEP-utilizing_PTS_enzyme"/>
</dbReference>
<comment type="caution">
    <text evidence="21">The sequence shown here is derived from an EMBL/GenBank/DDBJ whole genome shotgun (WGS) entry which is preliminary data.</text>
</comment>
<keyword evidence="22" id="KW-1185">Reference proteome</keyword>
<dbReference type="PIRSF" id="PIRSF000732">
    <property type="entry name" value="PTS_enzyme_I"/>
    <property type="match status" value="1"/>
</dbReference>
<comment type="similarity">
    <text evidence="5 17">Belongs to the PEP-utilizing enzyme family.</text>
</comment>
<dbReference type="Gene3D" id="3.50.30.10">
    <property type="entry name" value="Phosphohistidine domain"/>
    <property type="match status" value="1"/>
</dbReference>
<dbReference type="PANTHER" id="PTHR46244:SF3">
    <property type="entry name" value="PHOSPHOENOLPYRUVATE-PROTEIN PHOSPHOTRANSFERASE"/>
    <property type="match status" value="1"/>
</dbReference>
<feature type="domain" description="Phosphotransferase system enzyme I N-terminal" evidence="20">
    <location>
        <begin position="7"/>
        <end position="128"/>
    </location>
</feature>
<evidence type="ECO:0000259" key="20">
    <source>
        <dbReference type="Pfam" id="PF05524"/>
    </source>
</evidence>
<dbReference type="EMBL" id="JBBPCO010000008">
    <property type="protein sequence ID" value="MEK8089960.1"/>
    <property type="molecule type" value="Genomic_DNA"/>
</dbReference>
<comment type="catalytic activity">
    <reaction evidence="1 17">
        <text>L-histidyl-[protein] + phosphoenolpyruvate = N(pros)-phospho-L-histidyl-[protein] + pyruvate</text>
        <dbReference type="Rhea" id="RHEA:23880"/>
        <dbReference type="Rhea" id="RHEA-COMP:9745"/>
        <dbReference type="Rhea" id="RHEA-COMP:9746"/>
        <dbReference type="ChEBI" id="CHEBI:15361"/>
        <dbReference type="ChEBI" id="CHEBI:29979"/>
        <dbReference type="ChEBI" id="CHEBI:58702"/>
        <dbReference type="ChEBI" id="CHEBI:64837"/>
        <dbReference type="EC" id="2.7.3.9"/>
    </reaction>
</comment>
<evidence type="ECO:0000256" key="10">
    <source>
        <dbReference type="ARBA" id="ARBA00022597"/>
    </source>
</evidence>
<keyword evidence="15 17" id="KW-0460">Magnesium</keyword>
<dbReference type="InterPro" id="IPR015813">
    <property type="entry name" value="Pyrv/PenolPyrv_kinase-like_dom"/>
</dbReference>
<name>A0ABU9D8W3_9PROT</name>
<dbReference type="Gene3D" id="1.10.274.10">
    <property type="entry name" value="PtsI, HPr-binding domain"/>
    <property type="match status" value="1"/>
</dbReference>
<dbReference type="EC" id="2.7.3.9" evidence="6 17"/>
<evidence type="ECO:0000256" key="5">
    <source>
        <dbReference type="ARBA" id="ARBA00007837"/>
    </source>
</evidence>
<evidence type="ECO:0000256" key="13">
    <source>
        <dbReference type="ARBA" id="ARBA00022723"/>
    </source>
</evidence>
<keyword evidence="10 17" id="KW-0762">Sugar transport</keyword>
<reference evidence="21 22" key="1">
    <citation type="submission" date="2024-04" db="EMBL/GenBank/DDBJ databases">
        <authorList>
            <person name="Abashina T."/>
            <person name="Shaikin A."/>
        </authorList>
    </citation>
    <scope>NUCLEOTIDE SEQUENCE [LARGE SCALE GENOMIC DNA]</scope>
    <source>
        <strain evidence="21 22">AAFK</strain>
    </source>
</reference>
<dbReference type="InterPro" id="IPR024692">
    <property type="entry name" value="PTS_EI"/>
</dbReference>
<evidence type="ECO:0000256" key="14">
    <source>
        <dbReference type="ARBA" id="ARBA00022777"/>
    </source>
</evidence>
<dbReference type="InterPro" id="IPR023151">
    <property type="entry name" value="PEP_util_CS"/>
</dbReference>
<evidence type="ECO:0000256" key="16">
    <source>
        <dbReference type="ARBA" id="ARBA00033235"/>
    </source>
</evidence>
<dbReference type="SUPFAM" id="SSF47831">
    <property type="entry name" value="Enzyme I of the PEP:sugar phosphotransferase system HPr-binding (sub)domain"/>
    <property type="match status" value="1"/>
</dbReference>
<keyword evidence="14 17" id="KW-0418">Kinase</keyword>
<comment type="subcellular location">
    <subcellularLocation>
        <location evidence="4 17">Cytoplasm</location>
    </subcellularLocation>
</comment>
<evidence type="ECO:0000256" key="15">
    <source>
        <dbReference type="ARBA" id="ARBA00022842"/>
    </source>
</evidence>
<dbReference type="InterPro" id="IPR036637">
    <property type="entry name" value="Phosphohistidine_dom_sf"/>
</dbReference>
<dbReference type="InterPro" id="IPR006318">
    <property type="entry name" value="PTS_EI-like"/>
</dbReference>
<organism evidence="21 22">
    <name type="scientific">Thermithiobacillus plumbiphilus</name>
    <dbReference type="NCBI Taxonomy" id="1729899"/>
    <lineage>
        <taxon>Bacteria</taxon>
        <taxon>Pseudomonadati</taxon>
        <taxon>Pseudomonadota</taxon>
        <taxon>Acidithiobacillia</taxon>
        <taxon>Acidithiobacillales</taxon>
        <taxon>Thermithiobacillaceae</taxon>
        <taxon>Thermithiobacillus</taxon>
    </lineage>
</organism>
<dbReference type="PANTHER" id="PTHR46244">
    <property type="entry name" value="PHOSPHOENOLPYRUVATE-PROTEIN PHOSPHOTRANSFERASE"/>
    <property type="match status" value="1"/>
</dbReference>
<evidence type="ECO:0000256" key="12">
    <source>
        <dbReference type="ARBA" id="ARBA00022683"/>
    </source>
</evidence>
<evidence type="ECO:0000256" key="8">
    <source>
        <dbReference type="ARBA" id="ARBA00022448"/>
    </source>
</evidence>
<dbReference type="PROSITE" id="PS00742">
    <property type="entry name" value="PEP_ENZYMES_2"/>
    <property type="match status" value="1"/>
</dbReference>
<dbReference type="Pfam" id="PF05524">
    <property type="entry name" value="PEP-utilisers_N"/>
    <property type="match status" value="1"/>
</dbReference>
<evidence type="ECO:0000259" key="19">
    <source>
        <dbReference type="Pfam" id="PF02896"/>
    </source>
</evidence>
<dbReference type="SUPFAM" id="SSF51621">
    <property type="entry name" value="Phosphoenolpyruvate/pyruvate domain"/>
    <property type="match status" value="1"/>
</dbReference>
<dbReference type="RefSeq" id="WP_341371018.1">
    <property type="nucleotide sequence ID" value="NZ_JBBPCO010000008.1"/>
</dbReference>
<dbReference type="Pfam" id="PF00391">
    <property type="entry name" value="PEP-utilizers"/>
    <property type="match status" value="1"/>
</dbReference>
<keyword evidence="11 17" id="KW-0808">Transferase</keyword>
<evidence type="ECO:0000256" key="2">
    <source>
        <dbReference type="ARBA" id="ARBA00001946"/>
    </source>
</evidence>
<comment type="function">
    <text evidence="3 17">General (non sugar-specific) component of the phosphoenolpyruvate-dependent sugar phosphotransferase system (sugar PTS). This major carbohydrate active-transport system catalyzes the phosphorylation of incoming sugar substrates concomitantly with their translocation across the cell membrane. Enzyme I transfers the phosphoryl group from phosphoenolpyruvate (PEP) to the phosphoryl carrier protein (HPr).</text>
</comment>
<dbReference type="Pfam" id="PF02896">
    <property type="entry name" value="PEP-utilizers_C"/>
    <property type="match status" value="1"/>
</dbReference>
<evidence type="ECO:0000259" key="18">
    <source>
        <dbReference type="Pfam" id="PF00391"/>
    </source>
</evidence>
<dbReference type="InterPro" id="IPR036618">
    <property type="entry name" value="PtsI_HPr-bd_sf"/>
</dbReference>
<gene>
    <name evidence="21" type="primary">ptsP</name>
    <name evidence="21" type="ORF">WOB96_09290</name>
</gene>
<feature type="domain" description="PEP-utilising enzyme mobile" evidence="18">
    <location>
        <begin position="158"/>
        <end position="228"/>
    </location>
</feature>
<evidence type="ECO:0000256" key="6">
    <source>
        <dbReference type="ARBA" id="ARBA00012232"/>
    </source>
</evidence>
<keyword evidence="12 17" id="KW-0598">Phosphotransferase system</keyword>
<keyword evidence="8 17" id="KW-0813">Transport</keyword>
<evidence type="ECO:0000256" key="9">
    <source>
        <dbReference type="ARBA" id="ARBA00022490"/>
    </source>
</evidence>
<dbReference type="PROSITE" id="PS00370">
    <property type="entry name" value="PEP_ENZYMES_PHOS_SITE"/>
    <property type="match status" value="1"/>
</dbReference>
<proteinExistence type="inferred from homology"/>
<keyword evidence="9 17" id="KW-0963">Cytoplasm</keyword>
<dbReference type="SUPFAM" id="SSF52009">
    <property type="entry name" value="Phosphohistidine domain"/>
    <property type="match status" value="1"/>
</dbReference>
<dbReference type="InterPro" id="IPR000121">
    <property type="entry name" value="PEP_util_C"/>
</dbReference>
<dbReference type="InterPro" id="IPR008279">
    <property type="entry name" value="PEP-util_enz_mobile_dom"/>
</dbReference>
<sequence>MSFELAGIGVSGGIVIGRAFVLERFNLEIPEYNLPKAEIEQEVLRLQAALSQTREQLLAVRDAIPEDAPQDTAFFINAHLLMLDDSALRERPMRAIREEQINAEWAIKRQRDRLVEIFDRMEDEYLRAKKVDVMQVTERVLRNLLGQHGPNRSWLASEHIIIADDLSPADTVLMKRDQVAAFVTDFGGPTSHTAIIARSLRLPAVVGLRNGTQLIRSNDLLVVDGDLGMVLVNPEPAVIAQFESARQRRHVRERRLIRQRHLPACSTDGVTVELKANIELPEEVTLAEEYGASGVGLYRTEFLYMNRKEPPGEEEQFEAYLRVVQVMDGHPVTIRTLDLGADKQVDGSRREAGTHSHVLNPALGLRAIRMCLREPDLFRPQLRAILRASAFGHMRMMIPMISAIEEVHQALALVKEIREELTAEGHAFDPQMPIGGMVEVPAVAMAACAFARHLDFFSIGTNDLIQYALAIDRVDDDVNYLYDPLHPGVLHLIANTIRAGRQAGIPVAMCGEMAGDPRYTRLLLGLGLQEFSMHPSAIPEVKEIIRGASYADARQYAEQLLSCM</sequence>
<evidence type="ECO:0000313" key="21">
    <source>
        <dbReference type="EMBL" id="MEK8089960.1"/>
    </source>
</evidence>
<comment type="cofactor">
    <cofactor evidence="2 17">
        <name>Mg(2+)</name>
        <dbReference type="ChEBI" id="CHEBI:18420"/>
    </cofactor>
</comment>
<dbReference type="Proteomes" id="UP001446205">
    <property type="component" value="Unassembled WGS sequence"/>
</dbReference>
<dbReference type="GO" id="GO:0008965">
    <property type="term" value="F:phosphoenolpyruvate-protein phosphotransferase activity"/>
    <property type="evidence" value="ECO:0007669"/>
    <property type="project" value="UniProtKB-EC"/>
</dbReference>
<dbReference type="InterPro" id="IPR008731">
    <property type="entry name" value="PTS_EIN"/>
</dbReference>
<dbReference type="InterPro" id="IPR018274">
    <property type="entry name" value="PEP_util_AS"/>
</dbReference>
<dbReference type="NCBIfam" id="TIGR01417">
    <property type="entry name" value="PTS_I_fam"/>
    <property type="match status" value="1"/>
</dbReference>
<evidence type="ECO:0000313" key="22">
    <source>
        <dbReference type="Proteomes" id="UP001446205"/>
    </source>
</evidence>
<evidence type="ECO:0000256" key="1">
    <source>
        <dbReference type="ARBA" id="ARBA00000683"/>
    </source>
</evidence>
<dbReference type="Gene3D" id="3.20.20.60">
    <property type="entry name" value="Phosphoenolpyruvate-binding domains"/>
    <property type="match status" value="1"/>
</dbReference>
<protein>
    <recommendedName>
        <fullName evidence="7 17">Phosphoenolpyruvate-protein phosphotransferase</fullName>
        <ecNumber evidence="6 17">2.7.3.9</ecNumber>
    </recommendedName>
    <alternativeName>
        <fullName evidence="16 17">Phosphotransferase system, enzyme I</fullName>
    </alternativeName>
</protein>
<evidence type="ECO:0000256" key="11">
    <source>
        <dbReference type="ARBA" id="ARBA00022679"/>
    </source>
</evidence>
<accession>A0ABU9D8W3</accession>